<name>A0ABW3ZBG2_9HYPH</name>
<keyword evidence="1" id="KW-1133">Transmembrane helix</keyword>
<proteinExistence type="predicted"/>
<keyword evidence="1" id="KW-0472">Membrane</keyword>
<sequence length="123" mass="12726">GGVTGAGRTARTIDLAAMGRVGGDLRAASATVGAGETVRLLKFVKSGDDLADLAPFTARFGARSRAVAELTGRASLRAFRTTIRLGERLLAHLWAVLLWFGGLICGALSHAGLRVARAVAARV</sequence>
<protein>
    <submittedName>
        <fullName evidence="2">Uncharacterized protein</fullName>
    </submittedName>
</protein>
<feature type="non-terminal residue" evidence="2">
    <location>
        <position position="1"/>
    </location>
</feature>
<comment type="caution">
    <text evidence="2">The sequence shown here is derived from an EMBL/GenBank/DDBJ whole genome shotgun (WGS) entry which is preliminary data.</text>
</comment>
<evidence type="ECO:0000313" key="2">
    <source>
        <dbReference type="EMBL" id="MFD1333686.1"/>
    </source>
</evidence>
<dbReference type="EMBL" id="JBHTMX010000296">
    <property type="protein sequence ID" value="MFD1333686.1"/>
    <property type="molecule type" value="Genomic_DNA"/>
</dbReference>
<evidence type="ECO:0000313" key="3">
    <source>
        <dbReference type="Proteomes" id="UP001597171"/>
    </source>
</evidence>
<dbReference type="Proteomes" id="UP001597171">
    <property type="component" value="Unassembled WGS sequence"/>
</dbReference>
<keyword evidence="3" id="KW-1185">Reference proteome</keyword>
<reference evidence="3" key="1">
    <citation type="journal article" date="2019" name="Int. J. Syst. Evol. Microbiol.">
        <title>The Global Catalogue of Microorganisms (GCM) 10K type strain sequencing project: providing services to taxonomists for standard genome sequencing and annotation.</title>
        <authorList>
            <consortium name="The Broad Institute Genomics Platform"/>
            <consortium name="The Broad Institute Genome Sequencing Center for Infectious Disease"/>
            <person name="Wu L."/>
            <person name="Ma J."/>
        </authorList>
    </citation>
    <scope>NUCLEOTIDE SEQUENCE [LARGE SCALE GENOMIC DNA]</scope>
    <source>
        <strain evidence="3">CCUG 61696</strain>
    </source>
</reference>
<evidence type="ECO:0000256" key="1">
    <source>
        <dbReference type="SAM" id="Phobius"/>
    </source>
</evidence>
<organism evidence="2 3">
    <name type="scientific">Methylopila musalis</name>
    <dbReference type="NCBI Taxonomy" id="1134781"/>
    <lineage>
        <taxon>Bacteria</taxon>
        <taxon>Pseudomonadati</taxon>
        <taxon>Pseudomonadota</taxon>
        <taxon>Alphaproteobacteria</taxon>
        <taxon>Hyphomicrobiales</taxon>
        <taxon>Methylopilaceae</taxon>
        <taxon>Methylopila</taxon>
    </lineage>
</organism>
<feature type="transmembrane region" description="Helical" evidence="1">
    <location>
        <begin position="89"/>
        <end position="113"/>
    </location>
</feature>
<gene>
    <name evidence="2" type="ORF">ACFQ4O_16910</name>
</gene>
<accession>A0ABW3ZBG2</accession>
<keyword evidence="1" id="KW-0812">Transmembrane</keyword>